<accession>A0A1U7DIE9</accession>
<accession>A0A2M9DD04</accession>
<dbReference type="RefSeq" id="WP_076979788.1">
    <property type="nucleotide sequence ID" value="NZ_CP019124.1"/>
</dbReference>
<feature type="region of interest" description="Disordered" evidence="1">
    <location>
        <begin position="52"/>
        <end position="93"/>
    </location>
</feature>
<sequence>MRQIFFPLCRLPLVLGLTLGLTLAVEPGPALAGNGPGFGALLGAGHWVGPKAKAGPPRRLAQGRPALPPPPPGAALRGAPGPVPGSETGRPDGPGCFADYKAKKDRPLRLHYGVMRLEPPLCGPGGRPAARARVAARLARDGWRLLTILSIFGTEGLEERRDSAGTYYLRY</sequence>
<organism evidence="2 3">
    <name type="scientific">Brevirhabdus pacifica</name>
    <dbReference type="NCBI Taxonomy" id="1267768"/>
    <lineage>
        <taxon>Bacteria</taxon>
        <taxon>Pseudomonadati</taxon>
        <taxon>Pseudomonadota</taxon>
        <taxon>Alphaproteobacteria</taxon>
        <taxon>Rhodobacterales</taxon>
        <taxon>Paracoccaceae</taxon>
        <taxon>Brevirhabdus</taxon>
    </lineage>
</organism>
<dbReference type="STRING" id="1267768.BV394_08590"/>
<dbReference type="AlphaFoldDB" id="A0A1U7DIE9"/>
<evidence type="ECO:0000313" key="3">
    <source>
        <dbReference type="Proteomes" id="UP000187266"/>
    </source>
</evidence>
<evidence type="ECO:0000313" key="2">
    <source>
        <dbReference type="EMBL" id="APX89766.1"/>
    </source>
</evidence>
<keyword evidence="3" id="KW-1185">Reference proteome</keyword>
<protein>
    <submittedName>
        <fullName evidence="2">Uncharacterized protein</fullName>
    </submittedName>
</protein>
<dbReference type="Proteomes" id="UP000187266">
    <property type="component" value="Chromosome"/>
</dbReference>
<dbReference type="OrthoDB" id="7745874at2"/>
<dbReference type="EMBL" id="CP019124">
    <property type="protein sequence ID" value="APX89766.1"/>
    <property type="molecule type" value="Genomic_DNA"/>
</dbReference>
<evidence type="ECO:0000256" key="1">
    <source>
        <dbReference type="SAM" id="MobiDB-lite"/>
    </source>
</evidence>
<gene>
    <name evidence="2" type="ORF">BV394_08590</name>
</gene>
<feature type="compositionally biased region" description="Low complexity" evidence="1">
    <location>
        <begin position="54"/>
        <end position="65"/>
    </location>
</feature>
<proteinExistence type="predicted"/>
<name>A0A1U7DIE9_9RHOB</name>
<reference evidence="2 3" key="1">
    <citation type="submission" date="2017-01" db="EMBL/GenBank/DDBJ databases">
        <title>Genomic analysis of Xuhuaishuia manganoxidans DY6-4.</title>
        <authorList>
            <person name="Wang X."/>
        </authorList>
    </citation>
    <scope>NUCLEOTIDE SEQUENCE [LARGE SCALE GENOMIC DNA]</scope>
    <source>
        <strain evidence="2 3">DY6-4</strain>
    </source>
</reference>